<keyword evidence="2" id="KW-1185">Reference proteome</keyword>
<gene>
    <name evidence="1" type="ORF">FEM21_23260</name>
</gene>
<comment type="caution">
    <text evidence="1">The sequence shown here is derived from an EMBL/GenBank/DDBJ whole genome shotgun (WGS) entry which is preliminary data.</text>
</comment>
<protein>
    <recommendedName>
        <fullName evidence="3">Methyltransferase type 11</fullName>
    </recommendedName>
</protein>
<accession>A0A066WPV0</accession>
<dbReference type="AlphaFoldDB" id="A0A066WPV0"/>
<evidence type="ECO:0000313" key="1">
    <source>
        <dbReference type="EMBL" id="KDN54603.1"/>
    </source>
</evidence>
<reference evidence="1 2" key="1">
    <citation type="submission" date="2014-05" db="EMBL/GenBank/DDBJ databases">
        <title>Genome Sequence of Flavobacterium sp. EM1321.</title>
        <authorList>
            <person name="Shin S.-K."/>
            <person name="Yi H."/>
        </authorList>
    </citation>
    <scope>NUCLEOTIDE SEQUENCE [LARGE SCALE GENOMIC DNA]</scope>
    <source>
        <strain evidence="1 2">EM1321</strain>
    </source>
</reference>
<dbReference type="EMBL" id="JNCA01000021">
    <property type="protein sequence ID" value="KDN54603.1"/>
    <property type="molecule type" value="Genomic_DNA"/>
</dbReference>
<dbReference type="Proteomes" id="UP000027064">
    <property type="component" value="Unassembled WGS sequence"/>
</dbReference>
<dbReference type="PATRIC" id="fig|1492738.3.peg.2313"/>
<dbReference type="OrthoDB" id="1036397at2"/>
<dbReference type="eggNOG" id="COG0500">
    <property type="taxonomic scope" value="Bacteria"/>
</dbReference>
<sequence length="68" mass="7998">MVFVFKTNIDSVSKVKKVTPKLNRLFPNSKWNFDLEDCDNILRFECKDDIIEKVIFLLKVIGFECEAL</sequence>
<dbReference type="RefSeq" id="WP_035660523.1">
    <property type="nucleotide sequence ID" value="NZ_JNCA01000021.1"/>
</dbReference>
<organism evidence="1 2">
    <name type="scientific">Flavobacterium seoulense</name>
    <dbReference type="NCBI Taxonomy" id="1492738"/>
    <lineage>
        <taxon>Bacteria</taxon>
        <taxon>Pseudomonadati</taxon>
        <taxon>Bacteroidota</taxon>
        <taxon>Flavobacteriia</taxon>
        <taxon>Flavobacteriales</taxon>
        <taxon>Flavobacteriaceae</taxon>
        <taxon>Flavobacterium</taxon>
    </lineage>
</organism>
<evidence type="ECO:0008006" key="3">
    <source>
        <dbReference type="Google" id="ProtNLM"/>
    </source>
</evidence>
<proteinExistence type="predicted"/>
<dbReference type="STRING" id="1492738.FEM21_23260"/>
<name>A0A066WPV0_9FLAO</name>
<evidence type="ECO:0000313" key="2">
    <source>
        <dbReference type="Proteomes" id="UP000027064"/>
    </source>
</evidence>